<organism evidence="4 5">
    <name type="scientific">Desulfomonile tiedjei</name>
    <dbReference type="NCBI Taxonomy" id="2358"/>
    <lineage>
        <taxon>Bacteria</taxon>
        <taxon>Pseudomonadati</taxon>
        <taxon>Thermodesulfobacteriota</taxon>
        <taxon>Desulfomonilia</taxon>
        <taxon>Desulfomonilales</taxon>
        <taxon>Desulfomonilaceae</taxon>
        <taxon>Desulfomonile</taxon>
    </lineage>
</organism>
<sequence>MIKTIKHIGLAVEDLDAASDFFRKHFQVSVSEREYFGELAFAFIPVEQMSLELLQSTSDDGQIAKFIQKKGQGVHHIAFEVDDIQAELDRLKAEGLKLINEKPYLNAHEDLVAFIHPKSTYGVLIELIQTRTGG</sequence>
<dbReference type="Pfam" id="PF13669">
    <property type="entry name" value="Glyoxalase_4"/>
    <property type="match status" value="1"/>
</dbReference>
<accession>A0A9D6V5W3</accession>
<dbReference type="PROSITE" id="PS00935">
    <property type="entry name" value="GLYOXALASE_I_2"/>
    <property type="match status" value="1"/>
</dbReference>
<dbReference type="PANTHER" id="PTHR43048:SF3">
    <property type="entry name" value="METHYLMALONYL-COA EPIMERASE, MITOCHONDRIAL"/>
    <property type="match status" value="1"/>
</dbReference>
<dbReference type="Proteomes" id="UP000807825">
    <property type="component" value="Unassembled WGS sequence"/>
</dbReference>
<evidence type="ECO:0000256" key="2">
    <source>
        <dbReference type="ARBA" id="ARBA00022723"/>
    </source>
</evidence>
<comment type="caution">
    <text evidence="4">The sequence shown here is derived from an EMBL/GenBank/DDBJ whole genome shotgun (WGS) entry which is preliminary data.</text>
</comment>
<dbReference type="GO" id="GO:0046491">
    <property type="term" value="P:L-methylmalonyl-CoA metabolic process"/>
    <property type="evidence" value="ECO:0007669"/>
    <property type="project" value="TreeGrafter"/>
</dbReference>
<keyword evidence="4" id="KW-0413">Isomerase</keyword>
<reference evidence="4" key="1">
    <citation type="submission" date="2020-07" db="EMBL/GenBank/DDBJ databases">
        <title>Huge and variable diversity of episymbiotic CPR bacteria and DPANN archaea in groundwater ecosystems.</title>
        <authorList>
            <person name="He C.Y."/>
            <person name="Keren R."/>
            <person name="Whittaker M."/>
            <person name="Farag I.F."/>
            <person name="Doudna J."/>
            <person name="Cate J.H.D."/>
            <person name="Banfield J.F."/>
        </authorList>
    </citation>
    <scope>NUCLEOTIDE SEQUENCE</scope>
    <source>
        <strain evidence="4">NC_groundwater_1664_Pr3_B-0.1um_52_9</strain>
    </source>
</reference>
<dbReference type="PANTHER" id="PTHR43048">
    <property type="entry name" value="METHYLMALONYL-COA EPIMERASE"/>
    <property type="match status" value="1"/>
</dbReference>
<comment type="similarity">
    <text evidence="1">Belongs to the methylmalonyl-CoA epimerase family.</text>
</comment>
<dbReference type="CDD" id="cd07249">
    <property type="entry name" value="MMCE"/>
    <property type="match status" value="1"/>
</dbReference>
<dbReference type="InterPro" id="IPR029068">
    <property type="entry name" value="Glyas_Bleomycin-R_OHBP_Dase"/>
</dbReference>
<dbReference type="GO" id="GO:0004493">
    <property type="term" value="F:methylmalonyl-CoA epimerase activity"/>
    <property type="evidence" value="ECO:0007669"/>
    <property type="project" value="UniProtKB-EC"/>
</dbReference>
<keyword evidence="2" id="KW-0479">Metal-binding</keyword>
<gene>
    <name evidence="4" type="primary">mce</name>
    <name evidence="4" type="ORF">HY912_23360</name>
</gene>
<dbReference type="Gene3D" id="3.10.180.10">
    <property type="entry name" value="2,3-Dihydroxybiphenyl 1,2-Dioxygenase, domain 1"/>
    <property type="match status" value="1"/>
</dbReference>
<dbReference type="EMBL" id="JACRDE010000607">
    <property type="protein sequence ID" value="MBI5252443.1"/>
    <property type="molecule type" value="Genomic_DNA"/>
</dbReference>
<dbReference type="InterPro" id="IPR051785">
    <property type="entry name" value="MMCE/EMCE_epimerase"/>
</dbReference>
<dbReference type="InterPro" id="IPR018146">
    <property type="entry name" value="Glyoxalase_1_CS"/>
</dbReference>
<name>A0A9D6V5W3_9BACT</name>
<dbReference type="InterPro" id="IPR017515">
    <property type="entry name" value="MeMalonyl-CoA_epimerase"/>
</dbReference>
<proteinExistence type="inferred from homology"/>
<dbReference type="GO" id="GO:0046872">
    <property type="term" value="F:metal ion binding"/>
    <property type="evidence" value="ECO:0007669"/>
    <property type="project" value="UniProtKB-KW"/>
</dbReference>
<dbReference type="GO" id="GO:0004462">
    <property type="term" value="F:lactoylglutathione lyase activity"/>
    <property type="evidence" value="ECO:0007669"/>
    <property type="project" value="InterPro"/>
</dbReference>
<dbReference type="SUPFAM" id="SSF54593">
    <property type="entry name" value="Glyoxalase/Bleomycin resistance protein/Dihydroxybiphenyl dioxygenase"/>
    <property type="match status" value="1"/>
</dbReference>
<evidence type="ECO:0000259" key="3">
    <source>
        <dbReference type="PROSITE" id="PS51819"/>
    </source>
</evidence>
<dbReference type="EC" id="5.1.99.1" evidence="4"/>
<protein>
    <submittedName>
        <fullName evidence="4">Methylmalonyl-CoA epimerase</fullName>
        <ecNumber evidence="4">5.1.99.1</ecNumber>
    </submittedName>
</protein>
<dbReference type="PROSITE" id="PS51819">
    <property type="entry name" value="VOC"/>
    <property type="match status" value="1"/>
</dbReference>
<dbReference type="InterPro" id="IPR037523">
    <property type="entry name" value="VOC_core"/>
</dbReference>
<evidence type="ECO:0000256" key="1">
    <source>
        <dbReference type="ARBA" id="ARBA00009308"/>
    </source>
</evidence>
<dbReference type="AlphaFoldDB" id="A0A9D6V5W3"/>
<feature type="domain" description="VOC" evidence="3">
    <location>
        <begin position="4"/>
        <end position="130"/>
    </location>
</feature>
<evidence type="ECO:0000313" key="5">
    <source>
        <dbReference type="Proteomes" id="UP000807825"/>
    </source>
</evidence>
<evidence type="ECO:0000313" key="4">
    <source>
        <dbReference type="EMBL" id="MBI5252443.1"/>
    </source>
</evidence>
<dbReference type="NCBIfam" id="TIGR03081">
    <property type="entry name" value="metmalonyl_epim"/>
    <property type="match status" value="1"/>
</dbReference>